<dbReference type="InterPro" id="IPR009061">
    <property type="entry name" value="DNA-bd_dom_put_sf"/>
</dbReference>
<dbReference type="EMBL" id="SMKE01000384">
    <property type="protein sequence ID" value="TDB93880.1"/>
    <property type="molecule type" value="Genomic_DNA"/>
</dbReference>
<dbReference type="GO" id="GO:0003677">
    <property type="term" value="F:DNA binding"/>
    <property type="evidence" value="ECO:0007669"/>
    <property type="project" value="UniProtKB-KW"/>
</dbReference>
<gene>
    <name evidence="2" type="ORF">E1091_11470</name>
</gene>
<keyword evidence="3" id="KW-1185">Reference proteome</keyword>
<dbReference type="Proteomes" id="UP000295626">
    <property type="component" value="Unassembled WGS sequence"/>
</dbReference>
<sequence length="62" mass="7071">MTTPTAVPRLWSVTDVSAFLGIPVGTLYQWRHRRIGPRASRVGRHLRYDPADVRAWLDQKAA</sequence>
<organism evidence="2 3">
    <name type="scientific">Micromonospora fluostatini</name>
    <dbReference type="NCBI Taxonomy" id="1629071"/>
    <lineage>
        <taxon>Bacteria</taxon>
        <taxon>Bacillati</taxon>
        <taxon>Actinomycetota</taxon>
        <taxon>Actinomycetes</taxon>
        <taxon>Micromonosporales</taxon>
        <taxon>Micromonosporaceae</taxon>
        <taxon>Micromonospora</taxon>
    </lineage>
</organism>
<evidence type="ECO:0000313" key="2">
    <source>
        <dbReference type="EMBL" id="TDB93880.1"/>
    </source>
</evidence>
<proteinExistence type="predicted"/>
<evidence type="ECO:0000259" key="1">
    <source>
        <dbReference type="Pfam" id="PF12728"/>
    </source>
</evidence>
<name>A0ABY2DIS3_9ACTN</name>
<feature type="domain" description="Helix-turn-helix" evidence="1">
    <location>
        <begin position="12"/>
        <end position="60"/>
    </location>
</feature>
<evidence type="ECO:0000313" key="3">
    <source>
        <dbReference type="Proteomes" id="UP000295626"/>
    </source>
</evidence>
<accession>A0ABY2DIS3</accession>
<comment type="caution">
    <text evidence="2">The sequence shown here is derived from an EMBL/GenBank/DDBJ whole genome shotgun (WGS) entry which is preliminary data.</text>
</comment>
<keyword evidence="2" id="KW-0238">DNA-binding</keyword>
<protein>
    <submittedName>
        <fullName evidence="2">DNA-binding protein</fullName>
    </submittedName>
</protein>
<dbReference type="Pfam" id="PF12728">
    <property type="entry name" value="HTH_17"/>
    <property type="match status" value="1"/>
</dbReference>
<dbReference type="InterPro" id="IPR041657">
    <property type="entry name" value="HTH_17"/>
</dbReference>
<dbReference type="SUPFAM" id="SSF46955">
    <property type="entry name" value="Putative DNA-binding domain"/>
    <property type="match status" value="1"/>
</dbReference>
<dbReference type="Gene3D" id="1.10.10.10">
    <property type="entry name" value="Winged helix-like DNA-binding domain superfamily/Winged helix DNA-binding domain"/>
    <property type="match status" value="1"/>
</dbReference>
<dbReference type="InterPro" id="IPR036388">
    <property type="entry name" value="WH-like_DNA-bd_sf"/>
</dbReference>
<reference evidence="2 3" key="1">
    <citation type="submission" date="2019-02" db="EMBL/GenBank/DDBJ databases">
        <title>Draft genome sequences of novel Actinobacteria.</title>
        <authorList>
            <person name="Sahin N."/>
            <person name="Ay H."/>
            <person name="Saygin H."/>
        </authorList>
    </citation>
    <scope>NUCLEOTIDE SEQUENCE [LARGE SCALE GENOMIC DNA]</scope>
    <source>
        <strain evidence="2 3">JCM 30529</strain>
    </source>
</reference>